<dbReference type="AlphaFoldDB" id="A0A6A1VY17"/>
<evidence type="ECO:0000256" key="1">
    <source>
        <dbReference type="ARBA" id="ARBA00004123"/>
    </source>
</evidence>
<dbReference type="GO" id="GO:0003700">
    <property type="term" value="F:DNA-binding transcription factor activity"/>
    <property type="evidence" value="ECO:0007669"/>
    <property type="project" value="TreeGrafter"/>
</dbReference>
<dbReference type="OrthoDB" id="153872at2759"/>
<dbReference type="PROSITE" id="PS51017">
    <property type="entry name" value="CCT"/>
    <property type="match status" value="1"/>
</dbReference>
<comment type="subcellular location">
    <subcellularLocation>
        <location evidence="1 3">Nucleus</location>
    </subcellularLocation>
</comment>
<feature type="domain" description="CCT" evidence="4">
    <location>
        <begin position="164"/>
        <end position="206"/>
    </location>
</feature>
<dbReference type="PANTHER" id="PTHR31319:SF110">
    <property type="entry name" value="CCT MOTIF FAMILY PROTEIN"/>
    <property type="match status" value="1"/>
</dbReference>
<name>A0A6A1VY17_9ROSI</name>
<evidence type="ECO:0000313" key="6">
    <source>
        <dbReference type="Proteomes" id="UP000516437"/>
    </source>
</evidence>
<dbReference type="Pfam" id="PF06203">
    <property type="entry name" value="CCT"/>
    <property type="match status" value="1"/>
</dbReference>
<dbReference type="GO" id="GO:0005634">
    <property type="term" value="C:nucleus"/>
    <property type="evidence" value="ECO:0007669"/>
    <property type="project" value="UniProtKB-SubCell"/>
</dbReference>
<sequence>MSSVPHFYSNCTFPTDLPDFSTPSVAGDVTGGSVYGGPLWGQESLVPLFDNGLLDQIVSPQSDITSSVSMPPIPAQLGTSDLAMPTLLDCKMGSWGVGAGDENFDCGYAQQANMCEFGDECCGFLDDYNPVYPAAGENWGIQGNQPRAIEESSIKVGRYSEEERKERILRYLKKRTQRNFNKTIKYACRKTLADRRVRVRGRFARNRELCEEDRVVLKKNDDAHKEKDLCRTDNIQIKTDEDDWLQEAMASLMYLPYIAG</sequence>
<dbReference type="InterPro" id="IPR010402">
    <property type="entry name" value="CCT_domain"/>
</dbReference>
<evidence type="ECO:0000259" key="4">
    <source>
        <dbReference type="PROSITE" id="PS51017"/>
    </source>
</evidence>
<accession>A0A6A1VY17</accession>
<dbReference type="EMBL" id="RXIC02000022">
    <property type="protein sequence ID" value="KAB1216946.1"/>
    <property type="molecule type" value="Genomic_DNA"/>
</dbReference>
<gene>
    <name evidence="5" type="ORF">CJ030_MR4G016041</name>
</gene>
<dbReference type="Proteomes" id="UP000516437">
    <property type="component" value="Chromosome 4"/>
</dbReference>
<evidence type="ECO:0000256" key="3">
    <source>
        <dbReference type="PROSITE-ProRule" id="PRU00357"/>
    </source>
</evidence>
<organism evidence="5 6">
    <name type="scientific">Morella rubra</name>
    <name type="common">Chinese bayberry</name>
    <dbReference type="NCBI Taxonomy" id="262757"/>
    <lineage>
        <taxon>Eukaryota</taxon>
        <taxon>Viridiplantae</taxon>
        <taxon>Streptophyta</taxon>
        <taxon>Embryophyta</taxon>
        <taxon>Tracheophyta</taxon>
        <taxon>Spermatophyta</taxon>
        <taxon>Magnoliopsida</taxon>
        <taxon>eudicotyledons</taxon>
        <taxon>Gunneridae</taxon>
        <taxon>Pentapetalae</taxon>
        <taxon>rosids</taxon>
        <taxon>fabids</taxon>
        <taxon>Fagales</taxon>
        <taxon>Myricaceae</taxon>
        <taxon>Morella</taxon>
    </lineage>
</organism>
<reference evidence="5 6" key="1">
    <citation type="journal article" date="2019" name="Plant Biotechnol. J.">
        <title>The red bayberry genome and genetic basis of sex determination.</title>
        <authorList>
            <person name="Jia H.M."/>
            <person name="Jia H.J."/>
            <person name="Cai Q.L."/>
            <person name="Wang Y."/>
            <person name="Zhao H.B."/>
            <person name="Yang W.F."/>
            <person name="Wang G.Y."/>
            <person name="Li Y.H."/>
            <person name="Zhan D.L."/>
            <person name="Shen Y.T."/>
            <person name="Niu Q.F."/>
            <person name="Chang L."/>
            <person name="Qiu J."/>
            <person name="Zhao L."/>
            <person name="Xie H.B."/>
            <person name="Fu W.Y."/>
            <person name="Jin J."/>
            <person name="Li X.W."/>
            <person name="Jiao Y."/>
            <person name="Zhou C.C."/>
            <person name="Tu T."/>
            <person name="Chai C.Y."/>
            <person name="Gao J.L."/>
            <person name="Fan L.J."/>
            <person name="van de Weg E."/>
            <person name="Wang J.Y."/>
            <person name="Gao Z.S."/>
        </authorList>
    </citation>
    <scope>NUCLEOTIDE SEQUENCE [LARGE SCALE GENOMIC DNA]</scope>
    <source>
        <tissue evidence="5">Leaves</tissue>
    </source>
</reference>
<evidence type="ECO:0000313" key="5">
    <source>
        <dbReference type="EMBL" id="KAB1216946.1"/>
    </source>
</evidence>
<keyword evidence="2 3" id="KW-0539">Nucleus</keyword>
<comment type="caution">
    <text evidence="5">The sequence shown here is derived from an EMBL/GenBank/DDBJ whole genome shotgun (WGS) entry which is preliminary data.</text>
</comment>
<protein>
    <submittedName>
        <fullName evidence="5">Zinc finger protein CONSTANS-LIKE 4</fullName>
    </submittedName>
</protein>
<proteinExistence type="predicted"/>
<dbReference type="PANTHER" id="PTHR31319">
    <property type="entry name" value="ZINC FINGER PROTEIN CONSTANS-LIKE 4"/>
    <property type="match status" value="1"/>
</dbReference>
<keyword evidence="6" id="KW-1185">Reference proteome</keyword>
<dbReference type="InterPro" id="IPR045281">
    <property type="entry name" value="CONSTANS-like"/>
</dbReference>
<evidence type="ECO:0000256" key="2">
    <source>
        <dbReference type="ARBA" id="ARBA00023242"/>
    </source>
</evidence>
<dbReference type="GO" id="GO:0009909">
    <property type="term" value="P:regulation of flower development"/>
    <property type="evidence" value="ECO:0007669"/>
    <property type="project" value="InterPro"/>
</dbReference>